<dbReference type="Proteomes" id="UP000198850">
    <property type="component" value="Unassembled WGS sequence"/>
</dbReference>
<keyword evidence="5 9" id="KW-0798">TonB box</keyword>
<keyword evidence="7 8" id="KW-0998">Cell outer membrane</keyword>
<dbReference type="InterPro" id="IPR008969">
    <property type="entry name" value="CarboxyPept-like_regulatory"/>
</dbReference>
<keyword evidence="3 8" id="KW-1134">Transmembrane beta strand</keyword>
<keyword evidence="4 8" id="KW-0812">Transmembrane</keyword>
<reference evidence="13 14" key="1">
    <citation type="submission" date="2016-10" db="EMBL/GenBank/DDBJ databases">
        <authorList>
            <person name="de Groot N.N."/>
        </authorList>
    </citation>
    <scope>NUCLEOTIDE SEQUENCE [LARGE SCALE GENOMIC DNA]</scope>
    <source>
        <strain evidence="13 14">DSM 19033</strain>
    </source>
</reference>
<dbReference type="GO" id="GO:0009279">
    <property type="term" value="C:cell outer membrane"/>
    <property type="evidence" value="ECO:0007669"/>
    <property type="project" value="UniProtKB-SubCell"/>
</dbReference>
<evidence type="ECO:0000313" key="13">
    <source>
        <dbReference type="EMBL" id="SDZ97363.1"/>
    </source>
</evidence>
<dbReference type="PROSITE" id="PS52016">
    <property type="entry name" value="TONB_DEPENDENT_REC_3"/>
    <property type="match status" value="1"/>
</dbReference>
<dbReference type="Gene3D" id="2.60.40.1120">
    <property type="entry name" value="Carboxypeptidase-like, regulatory domain"/>
    <property type="match status" value="1"/>
</dbReference>
<dbReference type="InterPro" id="IPR000531">
    <property type="entry name" value="Beta-barrel_TonB"/>
</dbReference>
<evidence type="ECO:0000259" key="12">
    <source>
        <dbReference type="Pfam" id="PF07715"/>
    </source>
</evidence>
<dbReference type="InterPro" id="IPR039426">
    <property type="entry name" value="TonB-dep_rcpt-like"/>
</dbReference>
<feature type="signal peptide" evidence="10">
    <location>
        <begin position="1"/>
        <end position="20"/>
    </location>
</feature>
<dbReference type="Pfam" id="PF00593">
    <property type="entry name" value="TonB_dep_Rec_b-barrel"/>
    <property type="match status" value="1"/>
</dbReference>
<evidence type="ECO:0000313" key="14">
    <source>
        <dbReference type="Proteomes" id="UP000198850"/>
    </source>
</evidence>
<evidence type="ECO:0000256" key="7">
    <source>
        <dbReference type="ARBA" id="ARBA00023237"/>
    </source>
</evidence>
<feature type="domain" description="TonB-dependent receptor plug" evidence="12">
    <location>
        <begin position="114"/>
        <end position="238"/>
    </location>
</feature>
<evidence type="ECO:0000256" key="2">
    <source>
        <dbReference type="ARBA" id="ARBA00022448"/>
    </source>
</evidence>
<dbReference type="Pfam" id="PF07715">
    <property type="entry name" value="Plug"/>
    <property type="match status" value="1"/>
</dbReference>
<keyword evidence="6 8" id="KW-0472">Membrane</keyword>
<dbReference type="InterPro" id="IPR036942">
    <property type="entry name" value="Beta-barrel_TonB_sf"/>
</dbReference>
<dbReference type="SUPFAM" id="SSF56935">
    <property type="entry name" value="Porins"/>
    <property type="match status" value="1"/>
</dbReference>
<dbReference type="EMBL" id="FNRA01000001">
    <property type="protein sequence ID" value="SDZ97363.1"/>
    <property type="molecule type" value="Genomic_DNA"/>
</dbReference>
<keyword evidence="10" id="KW-0732">Signal</keyword>
<name>A0A1H3XDF4_9SPHI</name>
<dbReference type="InterPro" id="IPR023996">
    <property type="entry name" value="TonB-dep_OMP_SusC/RagA"/>
</dbReference>
<protein>
    <submittedName>
        <fullName evidence="13">TonB-linked outer membrane protein, SusC/RagA family</fullName>
    </submittedName>
</protein>
<evidence type="ECO:0000256" key="1">
    <source>
        <dbReference type="ARBA" id="ARBA00004571"/>
    </source>
</evidence>
<accession>A0A1H3XDF4</accession>
<dbReference type="NCBIfam" id="TIGR04057">
    <property type="entry name" value="SusC_RagA_signa"/>
    <property type="match status" value="1"/>
</dbReference>
<evidence type="ECO:0000256" key="9">
    <source>
        <dbReference type="RuleBase" id="RU003357"/>
    </source>
</evidence>
<keyword evidence="14" id="KW-1185">Reference proteome</keyword>
<dbReference type="SUPFAM" id="SSF49464">
    <property type="entry name" value="Carboxypeptidase regulatory domain-like"/>
    <property type="match status" value="1"/>
</dbReference>
<evidence type="ECO:0000259" key="11">
    <source>
        <dbReference type="Pfam" id="PF00593"/>
    </source>
</evidence>
<evidence type="ECO:0000256" key="4">
    <source>
        <dbReference type="ARBA" id="ARBA00022692"/>
    </source>
</evidence>
<dbReference type="AlphaFoldDB" id="A0A1H3XDF4"/>
<dbReference type="NCBIfam" id="TIGR04056">
    <property type="entry name" value="OMP_RagA_SusC"/>
    <property type="match status" value="1"/>
</dbReference>
<organism evidence="13 14">
    <name type="scientific">Pedobacter hartonius</name>
    <dbReference type="NCBI Taxonomy" id="425514"/>
    <lineage>
        <taxon>Bacteria</taxon>
        <taxon>Pseudomonadati</taxon>
        <taxon>Bacteroidota</taxon>
        <taxon>Sphingobacteriia</taxon>
        <taxon>Sphingobacteriales</taxon>
        <taxon>Sphingobacteriaceae</taxon>
        <taxon>Pedobacter</taxon>
    </lineage>
</organism>
<dbReference type="InterPro" id="IPR037066">
    <property type="entry name" value="Plug_dom_sf"/>
</dbReference>
<proteinExistence type="inferred from homology"/>
<dbReference type="Gene3D" id="2.170.130.10">
    <property type="entry name" value="TonB-dependent receptor, plug domain"/>
    <property type="match status" value="1"/>
</dbReference>
<evidence type="ECO:0000256" key="5">
    <source>
        <dbReference type="ARBA" id="ARBA00023077"/>
    </source>
</evidence>
<dbReference type="Pfam" id="PF13715">
    <property type="entry name" value="CarbopepD_reg_2"/>
    <property type="match status" value="1"/>
</dbReference>
<comment type="similarity">
    <text evidence="8 9">Belongs to the TonB-dependent receptor family.</text>
</comment>
<gene>
    <name evidence="13" type="ORF">SAMN05443550_101580</name>
</gene>
<dbReference type="InterPro" id="IPR012910">
    <property type="entry name" value="Plug_dom"/>
</dbReference>
<dbReference type="Gene3D" id="2.40.170.20">
    <property type="entry name" value="TonB-dependent receptor, beta-barrel domain"/>
    <property type="match status" value="1"/>
</dbReference>
<dbReference type="InterPro" id="IPR023997">
    <property type="entry name" value="TonB-dep_OMP_SusC/RagA_CS"/>
</dbReference>
<evidence type="ECO:0000256" key="8">
    <source>
        <dbReference type="PROSITE-ProRule" id="PRU01360"/>
    </source>
</evidence>
<evidence type="ECO:0000256" key="6">
    <source>
        <dbReference type="ARBA" id="ARBA00023136"/>
    </source>
</evidence>
<dbReference type="STRING" id="425514.SAMN05443550_101580"/>
<comment type="subcellular location">
    <subcellularLocation>
        <location evidence="1 8">Cell outer membrane</location>
        <topology evidence="1 8">Multi-pass membrane protein</topology>
    </subcellularLocation>
</comment>
<evidence type="ECO:0000256" key="3">
    <source>
        <dbReference type="ARBA" id="ARBA00022452"/>
    </source>
</evidence>
<feature type="domain" description="TonB-dependent receptor-like beta-barrel" evidence="11">
    <location>
        <begin position="416"/>
        <end position="1004"/>
    </location>
</feature>
<sequence length="1048" mass="112426">MKKVLYLLGFVLLFAVQAFAQTRTITGKVTDAGDGTPLPGVSVSAGRNGAVTRTSAAGEYSLTVPNAVKNLSFSFVGYTGRTLEITSQKLNTALTSSQNQLNEVVVSGYSTTSKKDFTGSAVKVTAAQIANKPVQSFDQALAGQAAGVNIIQPNGVLNNPPVFRVRGFNSISLSSYPLIVVDGVPVFTGNTGNTSSVSSNSASNNPLGDINPNDIESIDILKDASSTAIYGSRAANGVVVITTKKGKQGKTRINYDGWVGITKAFNLPHLLNAEQYVTLKNEARVNANLAPAFALQKDASGNNIETDWFKVVYQTGISQNHNMNISGATENTSYFLSTGYSKQESFIKTNSFERKIFRGNVDHHLSKAITVGTNFSYSNTLNIGPNSGSLLGQAYNTGGLARLPLVLFPNVSPYNADGSYNISGTGTLGQGANTVSNNYPNAVVLLDNDRFTSKNDNIIANVYGELEIITGLKLKTQYSINKLNTANTSFQNPIAGDGQSNNGLALNTFEEYNRRDWTNTLNYVVALGKNHINALVGQEEYHTTNVGTGTERTNLADSYFKNYQGNFLNVRSTPATGNFNSENGFRSFFGTVTYDFDKKYLLSGTFRRDGFSGLSANNKYGNFGGASIGWNIAEEDFFKSSTLSTIFDDLKLKGSYGVVGNIGVSDYASLSLFNSGLYGGSSTVYFNQAGNPNLKWETSKKTDAGISFSLFKGKIQADIDYYNNSINNLILNAPQSPSRGIPGDPANTIAANVGSMFNRGFEFSFTSRNIARSNFSWTTNFNISTLNNKVTGLAQGNSDIYGSTSGLETANITRVGHTLGSIFVVPTAGVNPANGQRIFVNRFGQQVQYNQAAAQKWTYLDGTVAPAIDGTLDGTIAGKSIPTYFGGLNNTFTYKNFDMIVGITFSGGNKIYNGTQATLRDQRFWNNHTEILDRWTAPGQQTDIPRVVYGDNVSNGSAIPNSSNVQNGAYAKLKNVALGYKFPAELINSAGISSLRIYVQATNLAVVTGYKGSDPEVSSNGNSNLSPGVDRNTVPSARIFTFGLNVGF</sequence>
<feature type="chain" id="PRO_5011696686" evidence="10">
    <location>
        <begin position="21"/>
        <end position="1048"/>
    </location>
</feature>
<keyword evidence="2 8" id="KW-0813">Transport</keyword>
<evidence type="ECO:0000256" key="10">
    <source>
        <dbReference type="SAM" id="SignalP"/>
    </source>
</evidence>